<sequence length="101" mass="11158">MSREESICLEIVEAIAEHDGTTPEKLHPPLHDAIETDALDALFTPDDADRRPSAVEFTYDEYTVRVDADAEITITDLEATADRPATSQAEGPSHRNDTPYC</sequence>
<comment type="caution">
    <text evidence="3">The sequence shown here is derived from an EMBL/GenBank/DDBJ whole genome shotgun (WGS) entry which is preliminary data.</text>
</comment>
<evidence type="ECO:0000313" key="4">
    <source>
        <dbReference type="Proteomes" id="UP000282323"/>
    </source>
</evidence>
<gene>
    <name evidence="3" type="ORF">EA473_13575</name>
</gene>
<dbReference type="InterPro" id="IPR040624">
    <property type="entry name" value="HalOD1"/>
</dbReference>
<evidence type="ECO:0000313" key="3">
    <source>
        <dbReference type="EMBL" id="RQG94090.1"/>
    </source>
</evidence>
<feature type="compositionally biased region" description="Basic and acidic residues" evidence="1">
    <location>
        <begin position="92"/>
        <end position="101"/>
    </location>
</feature>
<dbReference type="EMBL" id="REGA01000011">
    <property type="protein sequence ID" value="RQG94090.1"/>
    <property type="molecule type" value="Genomic_DNA"/>
</dbReference>
<keyword evidence="4" id="KW-1185">Reference proteome</keyword>
<organism evidence="3 4">
    <name type="scientific">Natrarchaeobius chitinivorans</name>
    <dbReference type="NCBI Taxonomy" id="1679083"/>
    <lineage>
        <taxon>Archaea</taxon>
        <taxon>Methanobacteriati</taxon>
        <taxon>Methanobacteriota</taxon>
        <taxon>Stenosarchaea group</taxon>
        <taxon>Halobacteria</taxon>
        <taxon>Halobacteriales</taxon>
        <taxon>Natrialbaceae</taxon>
        <taxon>Natrarchaeobius</taxon>
    </lineage>
</organism>
<dbReference type="OrthoDB" id="205616at2157"/>
<name>A0A3N6MC50_NATCH</name>
<dbReference type="AlphaFoldDB" id="A0A3N6MC50"/>
<reference evidence="3 4" key="1">
    <citation type="submission" date="2018-10" db="EMBL/GenBank/DDBJ databases">
        <title>Natrarchaeobius chitinivorans gen. nov., sp. nov., and Natrarchaeobius haloalkaliphilus sp. nov., alkaliphilic, chitin-utilizing haloarchaea from hypersaline alkaline lakes.</title>
        <authorList>
            <person name="Sorokin D.Y."/>
            <person name="Elcheninov A.G."/>
            <person name="Kostrikina N.A."/>
            <person name="Bale N.J."/>
            <person name="Sinninghe Damste J.S."/>
            <person name="Khijniak T.V."/>
            <person name="Kublanov I.V."/>
            <person name="Toshchakov S.V."/>
        </authorList>
    </citation>
    <scope>NUCLEOTIDE SEQUENCE [LARGE SCALE GENOMIC DNA]</scope>
    <source>
        <strain evidence="3 4">AArcht4T</strain>
    </source>
</reference>
<feature type="region of interest" description="Disordered" evidence="1">
    <location>
        <begin position="76"/>
        <end position="101"/>
    </location>
</feature>
<dbReference type="Pfam" id="PF18545">
    <property type="entry name" value="HalOD1"/>
    <property type="match status" value="1"/>
</dbReference>
<protein>
    <recommendedName>
        <fullName evidence="2">Halobacterial output domain-containing protein</fullName>
    </recommendedName>
</protein>
<proteinExistence type="predicted"/>
<dbReference type="Proteomes" id="UP000282323">
    <property type="component" value="Unassembled WGS sequence"/>
</dbReference>
<accession>A0A3N6MC50</accession>
<feature type="domain" description="Halobacterial output" evidence="2">
    <location>
        <begin position="4"/>
        <end position="75"/>
    </location>
</feature>
<evidence type="ECO:0000259" key="2">
    <source>
        <dbReference type="Pfam" id="PF18545"/>
    </source>
</evidence>
<dbReference type="RefSeq" id="WP_124196143.1">
    <property type="nucleotide sequence ID" value="NZ_REGA01000011.1"/>
</dbReference>
<evidence type="ECO:0000256" key="1">
    <source>
        <dbReference type="SAM" id="MobiDB-lite"/>
    </source>
</evidence>